<evidence type="ECO:0000256" key="9">
    <source>
        <dbReference type="ARBA" id="ARBA00022884"/>
    </source>
</evidence>
<proteinExistence type="inferred from homology"/>
<keyword evidence="13" id="KW-0106">Calcium</keyword>
<dbReference type="SMART" id="SM00849">
    <property type="entry name" value="Lactamase_B"/>
    <property type="match status" value="1"/>
</dbReference>
<feature type="domain" description="Metallo-beta-lactamase" evidence="14">
    <location>
        <begin position="19"/>
        <end position="213"/>
    </location>
</feature>
<feature type="binding site" evidence="10 12">
    <location>
        <begin position="362"/>
        <end position="366"/>
    </location>
    <ligand>
        <name>substrate</name>
    </ligand>
</feature>
<dbReference type="Gene3D" id="3.10.20.580">
    <property type="match status" value="1"/>
</dbReference>
<dbReference type="InterPro" id="IPR001279">
    <property type="entry name" value="Metallo-B-lactamas"/>
</dbReference>
<dbReference type="EMBL" id="CP010978">
    <property type="protein sequence ID" value="AJQ29156.1"/>
    <property type="molecule type" value="Genomic_DNA"/>
</dbReference>
<comment type="function">
    <text evidence="10">An RNase that has 5'-3' exonuclease and possibly endonuclease activity. Involved in maturation of rRNA and in some organisms also mRNA maturation and/or decay.</text>
</comment>
<dbReference type="AlphaFoldDB" id="A0A0C5QED5"/>
<keyword evidence="3 10" id="KW-0540">Nuclease</keyword>
<dbReference type="PIRSF" id="PIRSF004803">
    <property type="entry name" value="RnjA"/>
    <property type="match status" value="1"/>
</dbReference>
<dbReference type="InterPro" id="IPR036866">
    <property type="entry name" value="RibonucZ/Hydroxyglut_hydro"/>
</dbReference>
<feature type="active site" description="Proton donor" evidence="11">
    <location>
        <position position="193"/>
    </location>
</feature>
<gene>
    <name evidence="10" type="primary">rnj</name>
    <name evidence="15" type="ORF">JBW_03819</name>
</gene>
<evidence type="ECO:0000313" key="15">
    <source>
        <dbReference type="EMBL" id="AJQ29156.1"/>
    </source>
</evidence>
<comment type="subunit">
    <text evidence="10">Homodimer, may be a subunit of the RNA degradosome.</text>
</comment>
<dbReference type="EC" id="3.1.-.-" evidence="10"/>
<keyword evidence="8 10" id="KW-0269">Exonuclease</keyword>
<dbReference type="InterPro" id="IPR041636">
    <property type="entry name" value="RNase_J_C"/>
</dbReference>
<organism evidence="15 16">
    <name type="scientific">Pelosinus fermentans JBW45</name>
    <dbReference type="NCBI Taxonomy" id="1192197"/>
    <lineage>
        <taxon>Bacteria</taxon>
        <taxon>Bacillati</taxon>
        <taxon>Bacillota</taxon>
        <taxon>Negativicutes</taxon>
        <taxon>Selenomonadales</taxon>
        <taxon>Sporomusaceae</taxon>
        <taxon>Pelosinus</taxon>
    </lineage>
</organism>
<evidence type="ECO:0000256" key="10">
    <source>
        <dbReference type="HAMAP-Rule" id="MF_01491"/>
    </source>
</evidence>
<keyword evidence="2 10" id="KW-0963">Cytoplasm</keyword>
<keyword evidence="4 13" id="KW-0479">Metal-binding</keyword>
<feature type="binding site" evidence="13">
    <location>
        <position position="139"/>
    </location>
    <ligand>
        <name>Zn(2+)</name>
        <dbReference type="ChEBI" id="CHEBI:29105"/>
        <label>1</label>
        <note>catalytic</note>
    </ligand>
</feature>
<dbReference type="InterPro" id="IPR055132">
    <property type="entry name" value="RNase_J_b_CASP"/>
</dbReference>
<feature type="binding site" evidence="13">
    <location>
        <position position="47"/>
    </location>
    <ligand>
        <name>Ca(2+)</name>
        <dbReference type="ChEBI" id="CHEBI:29108"/>
    </ligand>
</feature>
<dbReference type="SUPFAM" id="SSF56281">
    <property type="entry name" value="Metallo-hydrolase/oxidoreductase"/>
    <property type="match status" value="1"/>
</dbReference>
<dbReference type="CDD" id="cd07714">
    <property type="entry name" value="RNaseJ_MBL-fold"/>
    <property type="match status" value="1"/>
</dbReference>
<feature type="binding site" evidence="13">
    <location>
        <position position="49"/>
    </location>
    <ligand>
        <name>Ca(2+)</name>
        <dbReference type="ChEBI" id="CHEBI:29108"/>
    </ligand>
</feature>
<keyword evidence="7 13" id="KW-0862">Zinc</keyword>
<evidence type="ECO:0000256" key="12">
    <source>
        <dbReference type="PIRSR" id="PIRSR004803-2"/>
    </source>
</evidence>
<dbReference type="GO" id="GO:0003723">
    <property type="term" value="F:RNA binding"/>
    <property type="evidence" value="ECO:0007669"/>
    <property type="project" value="UniProtKB-UniRule"/>
</dbReference>
<dbReference type="GO" id="GO:0005737">
    <property type="term" value="C:cytoplasm"/>
    <property type="evidence" value="ECO:0007669"/>
    <property type="project" value="UniProtKB-SubCell"/>
</dbReference>
<dbReference type="KEGG" id="pft:JBW_03819"/>
<dbReference type="GO" id="GO:0008270">
    <property type="term" value="F:zinc ion binding"/>
    <property type="evidence" value="ECO:0007669"/>
    <property type="project" value="InterPro"/>
</dbReference>
<dbReference type="InterPro" id="IPR011108">
    <property type="entry name" value="RMMBL"/>
</dbReference>
<dbReference type="Pfam" id="PF17770">
    <property type="entry name" value="RNase_J_C"/>
    <property type="match status" value="1"/>
</dbReference>
<dbReference type="FunFam" id="3.10.20.580:FF:000001">
    <property type="entry name" value="Ribonuclease J"/>
    <property type="match status" value="1"/>
</dbReference>
<evidence type="ECO:0000256" key="4">
    <source>
        <dbReference type="ARBA" id="ARBA00022723"/>
    </source>
</evidence>
<evidence type="ECO:0000256" key="6">
    <source>
        <dbReference type="ARBA" id="ARBA00022801"/>
    </source>
</evidence>
<dbReference type="InterPro" id="IPR004613">
    <property type="entry name" value="RNase_J"/>
</dbReference>
<evidence type="ECO:0000256" key="1">
    <source>
        <dbReference type="ARBA" id="ARBA00004496"/>
    </source>
</evidence>
<feature type="binding site" evidence="13">
    <location>
        <position position="445"/>
    </location>
    <ligand>
        <name>Ca(2+)</name>
        <dbReference type="ChEBI" id="CHEBI:29108"/>
    </ligand>
</feature>
<dbReference type="RefSeq" id="WP_045820632.1">
    <property type="nucleotide sequence ID" value="NZ_CP010978.1"/>
</dbReference>
<evidence type="ECO:0000256" key="7">
    <source>
        <dbReference type="ARBA" id="ARBA00022833"/>
    </source>
</evidence>
<dbReference type="InterPro" id="IPR030854">
    <property type="entry name" value="RNase_J_bac"/>
</dbReference>
<dbReference type="Gene3D" id="3.40.50.10710">
    <property type="entry name" value="Metallo-hydrolase/oxidoreductase"/>
    <property type="match status" value="1"/>
</dbReference>
<feature type="binding site" evidence="13">
    <location>
        <position position="77"/>
    </location>
    <ligand>
        <name>Zn(2+)</name>
        <dbReference type="ChEBI" id="CHEBI:29105"/>
        <label>1</label>
        <note>catalytic</note>
    </ligand>
</feature>
<dbReference type="Pfam" id="PF22505">
    <property type="entry name" value="RNase_J_b_CASP"/>
    <property type="match status" value="1"/>
</dbReference>
<dbReference type="PROSITE" id="PS01292">
    <property type="entry name" value="UPF0036"/>
    <property type="match status" value="1"/>
</dbReference>
<dbReference type="Pfam" id="PF00753">
    <property type="entry name" value="Lactamase_B"/>
    <property type="match status" value="1"/>
</dbReference>
<evidence type="ECO:0000256" key="8">
    <source>
        <dbReference type="ARBA" id="ARBA00022839"/>
    </source>
</evidence>
<evidence type="ECO:0000313" key="16">
    <source>
        <dbReference type="Proteomes" id="UP000005361"/>
    </source>
</evidence>
<evidence type="ECO:0000256" key="3">
    <source>
        <dbReference type="ARBA" id="ARBA00022722"/>
    </source>
</evidence>
<dbReference type="HAMAP" id="MF_01491">
    <property type="entry name" value="RNase_J_bact"/>
    <property type="match status" value="1"/>
</dbReference>
<dbReference type="GO" id="GO:0004521">
    <property type="term" value="F:RNA endonuclease activity"/>
    <property type="evidence" value="ECO:0007669"/>
    <property type="project" value="UniProtKB-UniRule"/>
</dbReference>
<keyword evidence="5 10" id="KW-0255">Endonuclease</keyword>
<dbReference type="PANTHER" id="PTHR43694">
    <property type="entry name" value="RIBONUCLEASE J"/>
    <property type="match status" value="1"/>
</dbReference>
<comment type="similarity">
    <text evidence="10">Belongs to the metallo-beta-lactamase superfamily. RNA-metabolizing metallo-beta-lactamase-like family. Bacterial RNase J subfamily.</text>
</comment>
<dbReference type="GO" id="GO:0006364">
    <property type="term" value="P:rRNA processing"/>
    <property type="evidence" value="ECO:0007669"/>
    <property type="project" value="UniProtKB-UniRule"/>
</dbReference>
<feature type="binding site" evidence="13">
    <location>
        <position position="74"/>
    </location>
    <ligand>
        <name>Zn(2+)</name>
        <dbReference type="ChEBI" id="CHEBI:29105"/>
        <label>1</label>
        <note>catalytic</note>
    </ligand>
</feature>
<evidence type="ECO:0000256" key="2">
    <source>
        <dbReference type="ARBA" id="ARBA00022490"/>
    </source>
</evidence>
<comment type="cofactor">
    <cofactor evidence="13">
        <name>Zn(2+)</name>
        <dbReference type="ChEBI" id="CHEBI:29105"/>
    </cofactor>
    <text evidence="13">Binds 2 Zn(2+) ions per subunit. It is not clear if Zn(2+) or Mg(2+) is physiologically important.</text>
</comment>
<dbReference type="OrthoDB" id="9758375at2"/>
<dbReference type="HOGENOM" id="CLU_008727_3_1_9"/>
<dbReference type="STRING" id="1192197.JBW_03819"/>
<evidence type="ECO:0000256" key="5">
    <source>
        <dbReference type="ARBA" id="ARBA00022759"/>
    </source>
</evidence>
<feature type="binding site" evidence="12">
    <location>
        <begin position="230"/>
        <end position="232"/>
    </location>
    <ligand>
        <name>substrate</name>
    </ligand>
</feature>
<sequence length="557" mass="60481">MEKQNKLAIIPLGGLGEIGKNMTVIRYGDDIVVLDCGLAFPEDEMLGIDLVIPDITYLLENQDKIRAVVITHGHEDHIGSLSYFLKQIDVPVYGTRLAMGIAEVRLKENNVANYTLIPIKPGDELTFGSIQVGFIQGNHSIPDVVGIYFRTPVGTIVHTGDFKIDYTPVDGKVIDLPKFAQLGNEGVLVLMSDSTNAERPGFTKSERTVGAVLDEAFNGAKGRILLATFASNVLRVQQAINSACKNGRKVAIIGRSMINVINIARELEYLLVPEGTIIDIDEIKNYPDNQILILTTGSQGEPMSALTRMALSDHRKVAITPSDTIIISATPIPGNEKSVSKTIDALLRLGAEVIHERSMGIHVSGHASQEELKLMLTLVRPQFLIPVHGEHRMLITHGKLAQDLGIPKENIFIGTNGQVFEFEQGVDGVTGKLTGKVTAGKVFVDGLGVGDVGNIVLRDRQMLSQDGVLIVVVTMDKGSGGIVAGPDLVSRGFVYVRESGSLMGEAKQQVKQALDKCEAGQITEWAAIKSSIRDALGKFIYEKTRRRPIILPIIMEV</sequence>
<dbReference type="NCBIfam" id="TIGR00649">
    <property type="entry name" value="MG423"/>
    <property type="match status" value="1"/>
</dbReference>
<name>A0A0C5QED5_9FIRM</name>
<dbReference type="InterPro" id="IPR042173">
    <property type="entry name" value="RNase_J_2"/>
</dbReference>
<dbReference type="Proteomes" id="UP000005361">
    <property type="component" value="Chromosome"/>
</dbReference>
<comment type="cofactor">
    <cofactor evidence="13">
        <name>Ca(2+)</name>
        <dbReference type="ChEBI" id="CHEBI:29108"/>
    </cofactor>
    <text evidence="13">Binds 1 Ca(2+) cation per subunit. Seen in 1 crystal structure, it is not clear if it is physiologically important.</text>
</comment>
<dbReference type="InterPro" id="IPR001587">
    <property type="entry name" value="RNase_J_CS"/>
</dbReference>
<dbReference type="PANTHER" id="PTHR43694:SF1">
    <property type="entry name" value="RIBONUCLEASE J"/>
    <property type="match status" value="1"/>
</dbReference>
<comment type="subcellular location">
    <subcellularLocation>
        <location evidence="1 10">Cytoplasm</location>
    </subcellularLocation>
</comment>
<evidence type="ECO:0000256" key="13">
    <source>
        <dbReference type="PIRSR" id="PIRSR004803-3"/>
    </source>
</evidence>
<dbReference type="GO" id="GO:0004534">
    <property type="term" value="F:5'-3' RNA exonuclease activity"/>
    <property type="evidence" value="ECO:0007669"/>
    <property type="project" value="UniProtKB-UniRule"/>
</dbReference>
<dbReference type="Gene3D" id="3.60.15.10">
    <property type="entry name" value="Ribonuclease Z/Hydroxyacylglutathione hydrolase-like"/>
    <property type="match status" value="1"/>
</dbReference>
<feature type="binding site" evidence="13">
    <location>
        <position position="161"/>
    </location>
    <ligand>
        <name>Zn(2+)</name>
        <dbReference type="ChEBI" id="CHEBI:29105"/>
        <label>1</label>
        <note>catalytic</note>
    </ligand>
</feature>
<feature type="binding site" evidence="13">
    <location>
        <position position="72"/>
    </location>
    <ligand>
        <name>Zn(2+)</name>
        <dbReference type="ChEBI" id="CHEBI:29105"/>
        <label>1</label>
        <note>catalytic</note>
    </ligand>
</feature>
<reference evidence="16" key="2">
    <citation type="submission" date="2015-02" db="EMBL/GenBank/DDBJ databases">
        <title>Complete Genome Sequence of Pelosinus fermentans JBW45.</title>
        <authorList>
            <person name="De Leon K.B."/>
            <person name="Utturkar S.M."/>
            <person name="Camilleri L.B."/>
            <person name="Arkin A.P."/>
            <person name="Fields M.W."/>
            <person name="Brown S.D."/>
            <person name="Wall J.D."/>
        </authorList>
    </citation>
    <scope>NUCLEOTIDE SEQUENCE [LARGE SCALE GENOMIC DNA]</scope>
    <source>
        <strain evidence="16">JBW45</strain>
    </source>
</reference>
<evidence type="ECO:0000259" key="14">
    <source>
        <dbReference type="SMART" id="SM00849"/>
    </source>
</evidence>
<feature type="binding site" evidence="13">
    <location>
        <position position="76"/>
    </location>
    <ligand>
        <name>Zn(2+)</name>
        <dbReference type="ChEBI" id="CHEBI:29105"/>
        <label>1</label>
        <note>catalytic</note>
    </ligand>
</feature>
<reference evidence="15 16" key="1">
    <citation type="journal article" date="2015" name="Genome Announc.">
        <title>Complete Genome Sequence of Pelosinus fermentans JBW45, a Member of a Remarkably Competitive Group of Negativicutes in the Firmicutes Phylum.</title>
        <authorList>
            <person name="De Leon K.B."/>
            <person name="Utturkar S.M."/>
            <person name="Camilleri L.B."/>
            <person name="Elias D.A."/>
            <person name="Arkin A.P."/>
            <person name="Fields M.W."/>
            <person name="Brown S.D."/>
            <person name="Wall J.D."/>
        </authorList>
    </citation>
    <scope>NUCLEOTIDE SEQUENCE [LARGE SCALE GENOMIC DNA]</scope>
    <source>
        <strain evidence="15 16">JBW45</strain>
    </source>
</reference>
<keyword evidence="9 10" id="KW-0694">RNA-binding</keyword>
<accession>A0A0C5QED5</accession>
<keyword evidence="10" id="KW-0698">rRNA processing</keyword>
<protein>
    <recommendedName>
        <fullName evidence="10">Ribonuclease J</fullName>
        <shortName evidence="10">RNase J</shortName>
        <ecNumber evidence="10">3.1.-.-</ecNumber>
    </recommendedName>
</protein>
<evidence type="ECO:0000256" key="11">
    <source>
        <dbReference type="PIRSR" id="PIRSR004803-1"/>
    </source>
</evidence>
<dbReference type="Pfam" id="PF07521">
    <property type="entry name" value="RMMBL"/>
    <property type="match status" value="1"/>
</dbReference>
<feature type="active site" description="Proton acceptor" evidence="11">
    <location>
        <position position="366"/>
    </location>
</feature>
<feature type="binding site" evidence="13">
    <location>
        <position position="388"/>
    </location>
    <ligand>
        <name>Zn(2+)</name>
        <dbReference type="ChEBI" id="CHEBI:29105"/>
        <label>1</label>
        <note>catalytic</note>
    </ligand>
</feature>
<keyword evidence="6 10" id="KW-0378">Hydrolase</keyword>